<sequence>MKLISQTLLLATIIPSGSMALDSSPGLWKRYYKRIENKVSKMHLSSFLSSDPDICSHNPTENLLLLVLSIQCYYVLGDFVTAGHNSVYGLLAVKDIFYEFSFTANKEHISDCTDLFDNLNADGLVVGGSAVGGNITVNGAVYLPPGSNTKPAPLTNTVEGTYSPQTDQDPHIHKHHHHLKPACFDIIGYHHCHHDLLFCEYENHQGEEMSEGFYGFDHEIQF</sequence>
<protein>
    <submittedName>
        <fullName evidence="2">Uncharacterized protein</fullName>
    </submittedName>
</protein>
<keyword evidence="1" id="KW-0732">Signal</keyword>
<proteinExistence type="predicted"/>
<name>A0A0C9M6S9_9FUNG</name>
<keyword evidence="3" id="KW-1185">Reference proteome</keyword>
<dbReference type="Proteomes" id="UP000053815">
    <property type="component" value="Unassembled WGS sequence"/>
</dbReference>
<evidence type="ECO:0000313" key="3">
    <source>
        <dbReference type="Proteomes" id="UP000053815"/>
    </source>
</evidence>
<dbReference type="EMBL" id="DF836385">
    <property type="protein sequence ID" value="GAN05616.1"/>
    <property type="molecule type" value="Genomic_DNA"/>
</dbReference>
<feature type="signal peptide" evidence="1">
    <location>
        <begin position="1"/>
        <end position="20"/>
    </location>
</feature>
<dbReference type="AlphaFoldDB" id="A0A0C9M6S9"/>
<evidence type="ECO:0000313" key="2">
    <source>
        <dbReference type="EMBL" id="GAN05616.1"/>
    </source>
</evidence>
<organism evidence="2">
    <name type="scientific">Mucor ambiguus</name>
    <dbReference type="NCBI Taxonomy" id="91626"/>
    <lineage>
        <taxon>Eukaryota</taxon>
        <taxon>Fungi</taxon>
        <taxon>Fungi incertae sedis</taxon>
        <taxon>Mucoromycota</taxon>
        <taxon>Mucoromycotina</taxon>
        <taxon>Mucoromycetes</taxon>
        <taxon>Mucorales</taxon>
        <taxon>Mucorineae</taxon>
        <taxon>Mucoraceae</taxon>
        <taxon>Mucor</taxon>
    </lineage>
</organism>
<accession>A0A0C9M6S9</accession>
<feature type="chain" id="PRO_5002215095" evidence="1">
    <location>
        <begin position="21"/>
        <end position="222"/>
    </location>
</feature>
<evidence type="ECO:0000256" key="1">
    <source>
        <dbReference type="SAM" id="SignalP"/>
    </source>
</evidence>
<reference evidence="2" key="1">
    <citation type="submission" date="2014-09" db="EMBL/GenBank/DDBJ databases">
        <title>Draft genome sequence of an oleaginous Mucoromycotina fungus Mucor ambiguus NBRC6742.</title>
        <authorList>
            <person name="Takeda I."/>
            <person name="Yamane N."/>
            <person name="Morita T."/>
            <person name="Tamano K."/>
            <person name="Machida M."/>
            <person name="Baker S."/>
            <person name="Koike H."/>
        </authorList>
    </citation>
    <scope>NUCLEOTIDE SEQUENCE</scope>
    <source>
        <strain evidence="2">NBRC 6742</strain>
    </source>
</reference>
<gene>
    <name evidence="2" type="ORF">MAM1_0096c05087</name>
</gene>